<dbReference type="AlphaFoldDB" id="A0A3R8R6E9"/>
<feature type="domain" description="J" evidence="2">
    <location>
        <begin position="80"/>
        <end position="137"/>
    </location>
</feature>
<reference evidence="3 4" key="1">
    <citation type="submission" date="2018-12" db="EMBL/GenBank/DDBJ databases">
        <authorList>
            <person name="Kim S.-J."/>
            <person name="Jung G.-Y."/>
        </authorList>
    </citation>
    <scope>NUCLEOTIDE SEQUENCE [LARGE SCALE GENOMIC DNA]</scope>
    <source>
        <strain evidence="3 4">03SU3-P</strain>
    </source>
</reference>
<evidence type="ECO:0000313" key="4">
    <source>
        <dbReference type="Proteomes" id="UP000268553"/>
    </source>
</evidence>
<accession>A0A3R8R6E9</accession>
<dbReference type="Gene3D" id="1.10.287.110">
    <property type="entry name" value="DnaJ domain"/>
    <property type="match status" value="1"/>
</dbReference>
<keyword evidence="4" id="KW-1185">Reference proteome</keyword>
<protein>
    <submittedName>
        <fullName evidence="3">Molecular chaperone DnaJ</fullName>
    </submittedName>
</protein>
<keyword evidence="1" id="KW-1133">Transmembrane helix</keyword>
<dbReference type="InterPro" id="IPR036869">
    <property type="entry name" value="J_dom_sf"/>
</dbReference>
<dbReference type="EMBL" id="RWJI01000003">
    <property type="protein sequence ID" value="RRQ50938.1"/>
    <property type="molecule type" value="Genomic_DNA"/>
</dbReference>
<evidence type="ECO:0000313" key="3">
    <source>
        <dbReference type="EMBL" id="RRQ50938.1"/>
    </source>
</evidence>
<gene>
    <name evidence="3" type="ORF">D7D48_10240</name>
</gene>
<evidence type="ECO:0000256" key="1">
    <source>
        <dbReference type="SAM" id="Phobius"/>
    </source>
</evidence>
<sequence length="137" mass="15096">MAFLAILVSLALGWAVWRGKLQKQQLLPILLGLAGAFLAARGSLLIGMPAIVIAVIWYRGLTLRLFGSRTKQGKASDIDDARFLLGVSRFDNAERIRERHRILIAQNHPDTGGSAERAAALNKARDLLLDDLNNKRL</sequence>
<comment type="caution">
    <text evidence="3">The sequence shown here is derived from an EMBL/GenBank/DDBJ whole genome shotgun (WGS) entry which is preliminary data.</text>
</comment>
<feature type="transmembrane region" description="Helical" evidence="1">
    <location>
        <begin position="28"/>
        <end position="58"/>
    </location>
</feature>
<dbReference type="InterPro" id="IPR001623">
    <property type="entry name" value="DnaJ_domain"/>
</dbReference>
<name>A0A3R8R6E9_9SPHN</name>
<evidence type="ECO:0000259" key="2">
    <source>
        <dbReference type="PROSITE" id="PS50076"/>
    </source>
</evidence>
<keyword evidence="1" id="KW-0472">Membrane</keyword>
<dbReference type="CDD" id="cd06257">
    <property type="entry name" value="DnaJ"/>
    <property type="match status" value="1"/>
</dbReference>
<proteinExistence type="predicted"/>
<dbReference type="RefSeq" id="WP_125231341.1">
    <property type="nucleotide sequence ID" value="NZ_RWJI01000003.1"/>
</dbReference>
<dbReference type="SUPFAM" id="SSF46565">
    <property type="entry name" value="Chaperone J-domain"/>
    <property type="match status" value="1"/>
</dbReference>
<dbReference type="PROSITE" id="PS50076">
    <property type="entry name" value="DNAJ_2"/>
    <property type="match status" value="1"/>
</dbReference>
<organism evidence="3 4">
    <name type="scientific">Sphingorhabdus wooponensis</name>
    <dbReference type="NCBI Taxonomy" id="940136"/>
    <lineage>
        <taxon>Bacteria</taxon>
        <taxon>Pseudomonadati</taxon>
        <taxon>Pseudomonadota</taxon>
        <taxon>Alphaproteobacteria</taxon>
        <taxon>Sphingomonadales</taxon>
        <taxon>Sphingomonadaceae</taxon>
        <taxon>Sphingorhabdus</taxon>
    </lineage>
</organism>
<dbReference type="OrthoDB" id="9811070at2"/>
<keyword evidence="1" id="KW-0812">Transmembrane</keyword>
<dbReference type="Proteomes" id="UP000268553">
    <property type="component" value="Unassembled WGS sequence"/>
</dbReference>
<dbReference type="SMART" id="SM00271">
    <property type="entry name" value="DnaJ"/>
    <property type="match status" value="1"/>
</dbReference>